<dbReference type="GO" id="GO:0016301">
    <property type="term" value="F:kinase activity"/>
    <property type="evidence" value="ECO:0007669"/>
    <property type="project" value="UniProtKB-KW"/>
</dbReference>
<evidence type="ECO:0000256" key="1">
    <source>
        <dbReference type="ARBA" id="ARBA00005715"/>
    </source>
</evidence>
<feature type="domain" description="Four-carbon acid sugar kinase N-terminal" evidence="7">
    <location>
        <begin position="4"/>
        <end position="217"/>
    </location>
</feature>
<dbReference type="GO" id="GO:0005524">
    <property type="term" value="F:ATP binding"/>
    <property type="evidence" value="ECO:0007669"/>
    <property type="project" value="UniProtKB-KW"/>
</dbReference>
<evidence type="ECO:0000259" key="8">
    <source>
        <dbReference type="Pfam" id="PF17042"/>
    </source>
</evidence>
<protein>
    <submittedName>
        <fullName evidence="9">Four-carbon acid sugar kinase family protein</fullName>
    </submittedName>
</protein>
<evidence type="ECO:0000256" key="3">
    <source>
        <dbReference type="ARBA" id="ARBA00022741"/>
    </source>
</evidence>
<evidence type="ECO:0000256" key="2">
    <source>
        <dbReference type="ARBA" id="ARBA00022679"/>
    </source>
</evidence>
<keyword evidence="6" id="KW-0119">Carbohydrate metabolism</keyword>
<dbReference type="SUPFAM" id="SSF142764">
    <property type="entry name" value="YgbK-like"/>
    <property type="match status" value="1"/>
</dbReference>
<evidence type="ECO:0000256" key="6">
    <source>
        <dbReference type="ARBA" id="ARBA00023277"/>
    </source>
</evidence>
<comment type="similarity">
    <text evidence="1">Belongs to the four-carbon acid sugar kinase family.</text>
</comment>
<keyword evidence="5" id="KW-0067">ATP-binding</keyword>
<keyword evidence="2" id="KW-0808">Transferase</keyword>
<dbReference type="AlphaFoldDB" id="A0A9X5CAG4"/>
<organism evidence="9 10">
    <name type="scientific">Schaedlerella arabinosiphila</name>
    <dbReference type="NCBI Taxonomy" id="2044587"/>
    <lineage>
        <taxon>Bacteria</taxon>
        <taxon>Bacillati</taxon>
        <taxon>Bacillota</taxon>
        <taxon>Clostridia</taxon>
        <taxon>Lachnospirales</taxon>
        <taxon>Lachnospiraceae</taxon>
        <taxon>Schaedlerella</taxon>
    </lineage>
</organism>
<dbReference type="InterPro" id="IPR031475">
    <property type="entry name" value="NBD_C"/>
</dbReference>
<evidence type="ECO:0000256" key="4">
    <source>
        <dbReference type="ARBA" id="ARBA00022777"/>
    </source>
</evidence>
<dbReference type="InterPro" id="IPR037051">
    <property type="entry name" value="4-carb_acid_sugar_kinase_N_sf"/>
</dbReference>
<evidence type="ECO:0000313" key="10">
    <source>
        <dbReference type="Proteomes" id="UP000474104"/>
    </source>
</evidence>
<keyword evidence="3" id="KW-0547">Nucleotide-binding</keyword>
<comment type="caution">
    <text evidence="9">The sequence shown here is derived from an EMBL/GenBank/DDBJ whole genome shotgun (WGS) entry which is preliminary data.</text>
</comment>
<keyword evidence="4 9" id="KW-0418">Kinase</keyword>
<sequence length="427" mass="48197">MVELAVIADDFTGALDTGIKFAKAGMKTQVMLHSDFHFSEVNSACEVLVIDTETRHLKPESAYQIVYTLVKRCRAGHISRFYKKTDSALRGCIGKELTALCDALGESVEFIPALPEENRITENGIQYVNQVPVAQSIFGKDPFEPVRHSRIADIIHEESEIEVVSIKRMEQAEDLDTHCIRVYDASTEQDILDRGIALRKKGCLRVMAGCSGFAAYLPEILGVSREREKQLCKTRSLFILCGSVNKITEKQLICAQKQGFQRICLNIRQKLQPDYFESEEGKEFLRFFKKSCRRKRPVILDVISENAIEEALYFAGKSKIHLEEVRSRIAKRLGELVNYWLTFDLKDTLVITGGDTVYAFLSGNNCSEIEPVCEVIPGVVLFHVKIGERKLQVISKSGGFGNEQVFLEVAKEILIHKEAHDIEEKLS</sequence>
<evidence type="ECO:0000256" key="5">
    <source>
        <dbReference type="ARBA" id="ARBA00022840"/>
    </source>
</evidence>
<dbReference type="InterPro" id="IPR042213">
    <property type="entry name" value="NBD_C_sf"/>
</dbReference>
<dbReference type="Gene3D" id="3.40.50.10840">
    <property type="entry name" value="Putative sugar-binding, N-terminal domain"/>
    <property type="match status" value="1"/>
</dbReference>
<dbReference type="EMBL" id="VIRB01000079">
    <property type="protein sequence ID" value="NDO69678.1"/>
    <property type="molecule type" value="Genomic_DNA"/>
</dbReference>
<gene>
    <name evidence="9" type="ORF">FMM80_13715</name>
</gene>
<evidence type="ECO:0000259" key="7">
    <source>
        <dbReference type="Pfam" id="PF07005"/>
    </source>
</evidence>
<dbReference type="Gene3D" id="3.40.980.20">
    <property type="entry name" value="Four-carbon acid sugar kinase, nucleotide binding domain"/>
    <property type="match status" value="1"/>
</dbReference>
<dbReference type="Pfam" id="PF17042">
    <property type="entry name" value="NBD_C"/>
    <property type="match status" value="1"/>
</dbReference>
<accession>A0A9X5CAG4</accession>
<dbReference type="OrthoDB" id="9778478at2"/>
<dbReference type="Proteomes" id="UP000474104">
    <property type="component" value="Unassembled WGS sequence"/>
</dbReference>
<dbReference type="Pfam" id="PF07005">
    <property type="entry name" value="SBD_N"/>
    <property type="match status" value="1"/>
</dbReference>
<name>A0A9X5CAG4_9FIRM</name>
<proteinExistence type="inferred from homology"/>
<feature type="domain" description="Four-carbon acid sugar kinase nucleotide binding" evidence="8">
    <location>
        <begin position="239"/>
        <end position="406"/>
    </location>
</feature>
<dbReference type="InterPro" id="IPR010737">
    <property type="entry name" value="4-carb_acid_sugar_kinase_N"/>
</dbReference>
<reference evidence="9 10" key="1">
    <citation type="submission" date="2019-07" db="EMBL/GenBank/DDBJ databases">
        <title>Draft genome sequences of 15 bacterial species constituting the stable defined intestinal microbiota of the GM15 gnotobiotic mouse model.</title>
        <authorList>
            <person name="Elie C."/>
            <person name="Mathieu A."/>
            <person name="Saliou A."/>
            <person name="Darnaud M."/>
            <person name="Leulier F."/>
            <person name="Tamellini A."/>
        </authorList>
    </citation>
    <scope>NUCLEOTIDE SEQUENCE [LARGE SCALE GENOMIC DNA]</scope>
    <source>
        <strain evidence="10">ASF 502</strain>
    </source>
</reference>
<dbReference type="RefSeq" id="WP_004075393.1">
    <property type="nucleotide sequence ID" value="NZ_VIRB01000079.1"/>
</dbReference>
<evidence type="ECO:0000313" key="9">
    <source>
        <dbReference type="EMBL" id="NDO69678.1"/>
    </source>
</evidence>